<evidence type="ECO:0000256" key="3">
    <source>
        <dbReference type="ARBA" id="ARBA00023125"/>
    </source>
</evidence>
<dbReference type="GO" id="GO:0003677">
    <property type="term" value="F:DNA binding"/>
    <property type="evidence" value="ECO:0007669"/>
    <property type="project" value="UniProtKB-KW"/>
</dbReference>
<dbReference type="PROSITE" id="PS51898">
    <property type="entry name" value="TYR_RECOMBINASE"/>
    <property type="match status" value="1"/>
</dbReference>
<dbReference type="PANTHER" id="PTHR30349:SF64">
    <property type="entry name" value="PROPHAGE INTEGRASE INTD-RELATED"/>
    <property type="match status" value="1"/>
</dbReference>
<keyword evidence="2" id="KW-0229">DNA integration</keyword>
<dbReference type="Proteomes" id="UP000245735">
    <property type="component" value="Unassembled WGS sequence"/>
</dbReference>
<organism evidence="6 7">
    <name type="scientific">Limosilactobacillus reuteri</name>
    <name type="common">Lactobacillus reuteri</name>
    <dbReference type="NCBI Taxonomy" id="1598"/>
    <lineage>
        <taxon>Bacteria</taxon>
        <taxon>Bacillati</taxon>
        <taxon>Bacillota</taxon>
        <taxon>Bacilli</taxon>
        <taxon>Lactobacillales</taxon>
        <taxon>Lactobacillaceae</taxon>
        <taxon>Limosilactobacillus</taxon>
    </lineage>
</organism>
<evidence type="ECO:0000256" key="2">
    <source>
        <dbReference type="ARBA" id="ARBA00022908"/>
    </source>
</evidence>
<dbReference type="GO" id="GO:0006310">
    <property type="term" value="P:DNA recombination"/>
    <property type="evidence" value="ECO:0007669"/>
    <property type="project" value="UniProtKB-KW"/>
</dbReference>
<dbReference type="Pfam" id="PF00589">
    <property type="entry name" value="Phage_integrase"/>
    <property type="match status" value="1"/>
</dbReference>
<evidence type="ECO:0000259" key="5">
    <source>
        <dbReference type="PROSITE" id="PS51898"/>
    </source>
</evidence>
<evidence type="ECO:0000313" key="6">
    <source>
        <dbReference type="EMBL" id="PWT37181.1"/>
    </source>
</evidence>
<name>A0ABD6Y618_LIMRT</name>
<evidence type="ECO:0000313" key="7">
    <source>
        <dbReference type="Proteomes" id="UP000245735"/>
    </source>
</evidence>
<accession>A0ABD6Y618</accession>
<dbReference type="GO" id="GO:0015074">
    <property type="term" value="P:DNA integration"/>
    <property type="evidence" value="ECO:0007669"/>
    <property type="project" value="UniProtKB-KW"/>
</dbReference>
<dbReference type="Gene3D" id="1.10.443.10">
    <property type="entry name" value="Intergrase catalytic core"/>
    <property type="match status" value="1"/>
</dbReference>
<dbReference type="InterPro" id="IPR010998">
    <property type="entry name" value="Integrase_recombinase_N"/>
</dbReference>
<dbReference type="PANTHER" id="PTHR30349">
    <property type="entry name" value="PHAGE INTEGRASE-RELATED"/>
    <property type="match status" value="1"/>
</dbReference>
<dbReference type="InterPro" id="IPR013762">
    <property type="entry name" value="Integrase-like_cat_sf"/>
</dbReference>
<dbReference type="InterPro" id="IPR004107">
    <property type="entry name" value="Integrase_SAM-like_N"/>
</dbReference>
<comment type="caution">
    <text evidence="6">The sequence shown here is derived from an EMBL/GenBank/DDBJ whole genome shotgun (WGS) entry which is preliminary data.</text>
</comment>
<comment type="similarity">
    <text evidence="1">Belongs to the 'phage' integrase family.</text>
</comment>
<reference evidence="7" key="1">
    <citation type="journal article" date="2018" name="Front. Microbiol.">
        <title>Comparative Genomics of the Herbivore Gut Symbiont Lactobacillus reuteri Reveals Genetic Diversity and Lifestyle Adaptation.</title>
        <authorList>
            <person name="Zhao J."/>
        </authorList>
    </citation>
    <scope>NUCLEOTIDE SEQUENCE [LARGE SCALE GENOMIC DNA]</scope>
    <source>
        <strain evidence="7">LR9</strain>
    </source>
</reference>
<dbReference type="InterPro" id="IPR050090">
    <property type="entry name" value="Tyrosine_recombinase_XerCD"/>
</dbReference>
<keyword evidence="4" id="KW-0233">DNA recombination</keyword>
<dbReference type="InterPro" id="IPR011010">
    <property type="entry name" value="DNA_brk_join_enz"/>
</dbReference>
<keyword evidence="3" id="KW-0238">DNA-binding</keyword>
<dbReference type="SUPFAM" id="SSF56349">
    <property type="entry name" value="DNA breaking-rejoining enzymes"/>
    <property type="match status" value="1"/>
</dbReference>
<dbReference type="RefSeq" id="WP_109975912.1">
    <property type="nucleotide sequence ID" value="NZ_QGHV01000036.1"/>
</dbReference>
<dbReference type="Pfam" id="PF14659">
    <property type="entry name" value="Phage_int_SAM_3"/>
    <property type="match status" value="1"/>
</dbReference>
<evidence type="ECO:0000256" key="1">
    <source>
        <dbReference type="ARBA" id="ARBA00008857"/>
    </source>
</evidence>
<protein>
    <submittedName>
        <fullName evidence="6">Site-specific integrase</fullName>
    </submittedName>
</protein>
<dbReference type="EMBL" id="QGHV01000036">
    <property type="protein sequence ID" value="PWT37181.1"/>
    <property type="molecule type" value="Genomic_DNA"/>
</dbReference>
<gene>
    <name evidence="6" type="ORF">DKZ35_06605</name>
</gene>
<dbReference type="InterPro" id="IPR002104">
    <property type="entry name" value="Integrase_catalytic"/>
</dbReference>
<evidence type="ECO:0000256" key="4">
    <source>
        <dbReference type="ARBA" id="ARBA00023172"/>
    </source>
</evidence>
<dbReference type="CDD" id="cd01189">
    <property type="entry name" value="INT_ICEBs1_C_like"/>
    <property type="match status" value="1"/>
</dbReference>
<dbReference type="Gene3D" id="1.10.150.130">
    <property type="match status" value="1"/>
</dbReference>
<proteinExistence type="inferred from homology"/>
<dbReference type="AlphaFoldDB" id="A0ABD6Y618"/>
<feature type="domain" description="Tyr recombinase" evidence="5">
    <location>
        <begin position="187"/>
        <end position="387"/>
    </location>
</feature>
<sequence>MSKTKYQSVYWQPAKNGRKAYFYYSVYLGRDPLTGKKITKKSQQDQLGNRFRTAREAYLEAERIKHEFHKGENVMPSGSTFRDFVNNIFKPTYKTEVEESTWIARQPVFDTILKHIGDKKLSQIMPGDCLKFRNWLLDDETDYSQSFASLVYGYFRQILDSAVDLDYLPKNPARLKRATGAISKGPHVINYWTLEEFKRVVSKCYLGDVEGALDYVMLNLYYFTGMRVSEALALWWSDMNLDQGYITVSHTLTNTKDPNKKRKPYTKTVSGMRTIDIPQDLVDLLRWGRDVQNENLPQTGDDHYVLSPTDQPMHRSTVNKIINRYADLADVHRIKAKELRASHASLLINQYNVDILAVSQRLGHAKPTTTLKYYAQLWRGRNRAVADQLNGAMGQIEHPDHSLVNFNGNQFFKP</sequence>